<name>A0A443SFZ7_9ACAR</name>
<dbReference type="AlphaFoldDB" id="A0A443SFZ7"/>
<dbReference type="GO" id="GO:0005739">
    <property type="term" value="C:mitochondrion"/>
    <property type="evidence" value="ECO:0007669"/>
    <property type="project" value="TreeGrafter"/>
</dbReference>
<dbReference type="Proteomes" id="UP000288716">
    <property type="component" value="Unassembled WGS sequence"/>
</dbReference>
<comment type="similarity">
    <text evidence="1">Belongs to the complex I LYR family.</text>
</comment>
<sequence length="91" mass="10799">MAEREIVVRLYKQLLRESSKFTNYNFRSYAIRRVQDAFREHKGCKDSEKLQQLIEEAKNNLSMLKRQVAISAMYETTKLVVEKNNTTSHPF</sequence>
<evidence type="ECO:0000313" key="4">
    <source>
        <dbReference type="Proteomes" id="UP000288716"/>
    </source>
</evidence>
<dbReference type="STRING" id="299467.A0A443SFZ7"/>
<evidence type="ECO:0000259" key="2">
    <source>
        <dbReference type="Pfam" id="PF05347"/>
    </source>
</evidence>
<dbReference type="PANTHER" id="PTHR13166:SF7">
    <property type="entry name" value="LYR MOTIF-CONTAINING PROTEIN 4"/>
    <property type="match status" value="1"/>
</dbReference>
<organism evidence="3 4">
    <name type="scientific">Leptotrombidium deliense</name>
    <dbReference type="NCBI Taxonomy" id="299467"/>
    <lineage>
        <taxon>Eukaryota</taxon>
        <taxon>Metazoa</taxon>
        <taxon>Ecdysozoa</taxon>
        <taxon>Arthropoda</taxon>
        <taxon>Chelicerata</taxon>
        <taxon>Arachnida</taxon>
        <taxon>Acari</taxon>
        <taxon>Acariformes</taxon>
        <taxon>Trombidiformes</taxon>
        <taxon>Prostigmata</taxon>
        <taxon>Anystina</taxon>
        <taxon>Parasitengona</taxon>
        <taxon>Trombiculoidea</taxon>
        <taxon>Trombiculidae</taxon>
        <taxon>Leptotrombidium</taxon>
    </lineage>
</organism>
<dbReference type="Pfam" id="PF05347">
    <property type="entry name" value="Complex1_LYR"/>
    <property type="match status" value="1"/>
</dbReference>
<dbReference type="CDD" id="cd20264">
    <property type="entry name" value="Complex1_LYR_LYRM4"/>
    <property type="match status" value="1"/>
</dbReference>
<dbReference type="EMBL" id="NCKV01002756">
    <property type="protein sequence ID" value="RWS26444.1"/>
    <property type="molecule type" value="Genomic_DNA"/>
</dbReference>
<accession>A0A443SFZ7</accession>
<comment type="caution">
    <text evidence="3">The sequence shown here is derived from an EMBL/GenBank/DDBJ whole genome shotgun (WGS) entry which is preliminary data.</text>
</comment>
<evidence type="ECO:0000313" key="3">
    <source>
        <dbReference type="EMBL" id="RWS26444.1"/>
    </source>
</evidence>
<proteinExistence type="inferred from homology"/>
<dbReference type="GO" id="GO:0016226">
    <property type="term" value="P:iron-sulfur cluster assembly"/>
    <property type="evidence" value="ECO:0007669"/>
    <property type="project" value="InterPro"/>
</dbReference>
<keyword evidence="4" id="KW-1185">Reference proteome</keyword>
<dbReference type="GO" id="GO:1990221">
    <property type="term" value="C:L-cysteine desulfurase complex"/>
    <property type="evidence" value="ECO:0007669"/>
    <property type="project" value="TreeGrafter"/>
</dbReference>
<reference evidence="3 4" key="1">
    <citation type="journal article" date="2018" name="Gigascience">
        <title>Genomes of trombidid mites reveal novel predicted allergens and laterally-transferred genes associated with secondary metabolism.</title>
        <authorList>
            <person name="Dong X."/>
            <person name="Chaisiri K."/>
            <person name="Xia D."/>
            <person name="Armstrong S.D."/>
            <person name="Fang Y."/>
            <person name="Donnelly M.J."/>
            <person name="Kadowaki T."/>
            <person name="McGarry J.W."/>
            <person name="Darby A.C."/>
            <person name="Makepeace B.L."/>
        </authorList>
    </citation>
    <scope>NUCLEOTIDE SEQUENCE [LARGE SCALE GENOMIC DNA]</scope>
    <source>
        <strain evidence="3">UoL-UT</strain>
    </source>
</reference>
<protein>
    <submittedName>
        <fullName evidence="3">LYR motif-containing protein 4-like protein</fullName>
    </submittedName>
</protein>
<dbReference type="VEuPathDB" id="VectorBase:LDEU005596"/>
<dbReference type="InterPro" id="IPR045297">
    <property type="entry name" value="Complex1_LYR_LYRM4"/>
</dbReference>
<gene>
    <name evidence="3" type="ORF">B4U80_10152</name>
</gene>
<feature type="domain" description="Complex 1 LYR protein" evidence="2">
    <location>
        <begin position="7"/>
        <end position="63"/>
    </location>
</feature>
<dbReference type="PANTHER" id="PTHR13166">
    <property type="entry name" value="PROTEIN C6ORF149"/>
    <property type="match status" value="1"/>
</dbReference>
<dbReference type="OrthoDB" id="275715at2759"/>
<dbReference type="InterPro" id="IPR008011">
    <property type="entry name" value="Complex1_LYR_dom"/>
</dbReference>
<dbReference type="InterPro" id="IPR051522">
    <property type="entry name" value="ISC_assembly_LYR"/>
</dbReference>
<evidence type="ECO:0000256" key="1">
    <source>
        <dbReference type="ARBA" id="ARBA00009508"/>
    </source>
</evidence>